<dbReference type="RefSeq" id="XP_029120096.1">
    <property type="nucleotide sequence ID" value="XM_029264263.1"/>
</dbReference>
<evidence type="ECO:0000313" key="2">
    <source>
        <dbReference type="Proteomes" id="UP000504607"/>
    </source>
</evidence>
<keyword evidence="2" id="KW-1185">Reference proteome</keyword>
<dbReference type="PANTHER" id="PTHR33443:SF35">
    <property type="entry name" value="VQ DOMAIN-CONTAINING PROTEIN"/>
    <property type="match status" value="1"/>
</dbReference>
<accession>A0A8N4F6F5</accession>
<sequence>MASEPAIVEISSDDEEDFSLDKWDSFDWVDDLVDRTNGRVEEVDDVVVVDEFSSPPPPKQKKNSELLRPGTVAAGDESDDDCLVLDSDPDHPVSVIDKDDGEDGSDDLLIVGEKGQLACRDYPHPRHLCANFPFSTTSHEKHCNLCHCYVCDSPAPCIYWGNGSASTDHCHSTDKDGRWKSLRQSFKQKNLTASQPQKLPDTTLSMMPSFQNSASLRCSNMSSRPILSSSSNTLQPCSATRCATPDPPNQRHQQNTAPLSYSVQRLGRYPSKSHPLNPKTRCIQRQIRVSGSFTAQLVYSRTRFKRVGTGQAGPVSLSQNRSPCSVLNNNQFQRNGLQRSHFTTVTSQRSQCSPMTSEWSQCPQVTSQRSQCLPVTPPQRSYSAPVTSQMSQCPSVTSVDDNVNQMHRTAPQRSQCVPVISQGSQCPPATPVNDNMKSWLDILAGVASELGVSDSNSRDAAPSVQELLMVSSQPPSFSQFGSETNASQDVGICGPSAPEATNMNSLDFDCGWLNPAAQSILENGQGEDPQLENVEPSDLLISGSKQDPGETQLGSFLASLEDIVAETAKEPGKPELDPVTLLYDFEATWSGLAPV</sequence>
<organism evidence="2 3">
    <name type="scientific">Elaeis guineensis var. tenera</name>
    <name type="common">Oil palm</name>
    <dbReference type="NCBI Taxonomy" id="51953"/>
    <lineage>
        <taxon>Eukaryota</taxon>
        <taxon>Viridiplantae</taxon>
        <taxon>Streptophyta</taxon>
        <taxon>Embryophyta</taxon>
        <taxon>Tracheophyta</taxon>
        <taxon>Spermatophyta</taxon>
        <taxon>Magnoliopsida</taxon>
        <taxon>Liliopsida</taxon>
        <taxon>Arecaceae</taxon>
        <taxon>Arecoideae</taxon>
        <taxon>Cocoseae</taxon>
        <taxon>Elaeidinae</taxon>
        <taxon>Elaeis</taxon>
    </lineage>
</organism>
<dbReference type="PANTHER" id="PTHR33443">
    <property type="entry name" value="ZGC:112980"/>
    <property type="match status" value="1"/>
</dbReference>
<feature type="region of interest" description="Disordered" evidence="1">
    <location>
        <begin position="221"/>
        <end position="256"/>
    </location>
</feature>
<dbReference type="InterPro" id="IPR053234">
    <property type="entry name" value="RPM1_Interactor"/>
</dbReference>
<protein>
    <submittedName>
        <fullName evidence="3">Uncharacterized protein LOC105044171 isoform X2</fullName>
    </submittedName>
</protein>
<gene>
    <name evidence="3" type="primary">LOC105044171</name>
</gene>
<reference evidence="3" key="1">
    <citation type="submission" date="2025-08" db="UniProtKB">
        <authorList>
            <consortium name="RefSeq"/>
        </authorList>
    </citation>
    <scope>IDENTIFICATION</scope>
</reference>
<feature type="compositionally biased region" description="Polar residues" evidence="1">
    <location>
        <begin position="221"/>
        <end position="238"/>
    </location>
</feature>
<dbReference type="Proteomes" id="UP000504607">
    <property type="component" value="Chromosome 4"/>
</dbReference>
<dbReference type="AlphaFoldDB" id="A0A8N4F6F5"/>
<proteinExistence type="predicted"/>
<name>A0A8N4F6F5_ELAGV</name>
<evidence type="ECO:0000256" key="1">
    <source>
        <dbReference type="SAM" id="MobiDB-lite"/>
    </source>
</evidence>
<evidence type="ECO:0000313" key="3">
    <source>
        <dbReference type="RefSeq" id="XP_029120096.1"/>
    </source>
</evidence>
<feature type="region of interest" description="Disordered" evidence="1">
    <location>
        <begin position="48"/>
        <end position="104"/>
    </location>
</feature>